<dbReference type="EMBL" id="JYDL01000077">
    <property type="protein sequence ID" value="KRX18122.1"/>
    <property type="molecule type" value="Genomic_DNA"/>
</dbReference>
<proteinExistence type="predicted"/>
<gene>
    <name evidence="1" type="ORF">T07_11921</name>
</gene>
<evidence type="ECO:0000313" key="2">
    <source>
        <dbReference type="Proteomes" id="UP000054630"/>
    </source>
</evidence>
<sequence length="152" mass="17036">MILKAKQKELGNFDPMCKVMGMQKSVELCSLISIQFRKMYDKRISSVSILSTISTITEKNNNNNSLAFKASDQDVSVVHMNVLLLLLEQVMHEVVVVEGNSVSVLLFEGSLFLFFYYYITTALWKHAAACKSGYAEVISMIATAIEVELLVQ</sequence>
<dbReference type="Proteomes" id="UP000054630">
    <property type="component" value="Unassembled WGS sequence"/>
</dbReference>
<name>A0A0V0RV40_9BILA</name>
<reference evidence="1 2" key="1">
    <citation type="submission" date="2015-01" db="EMBL/GenBank/DDBJ databases">
        <title>Evolution of Trichinella species and genotypes.</title>
        <authorList>
            <person name="Korhonen P.K."/>
            <person name="Edoardo P."/>
            <person name="Giuseppe L.R."/>
            <person name="Gasser R.B."/>
        </authorList>
    </citation>
    <scope>NUCLEOTIDE SEQUENCE [LARGE SCALE GENOMIC DNA]</scope>
    <source>
        <strain evidence="1">ISS37</strain>
    </source>
</reference>
<evidence type="ECO:0000313" key="1">
    <source>
        <dbReference type="EMBL" id="KRX18122.1"/>
    </source>
</evidence>
<protein>
    <submittedName>
        <fullName evidence="1">Uncharacterized protein</fullName>
    </submittedName>
</protein>
<dbReference type="OrthoDB" id="10551906at2759"/>
<accession>A0A0V0RV40</accession>
<keyword evidence="2" id="KW-1185">Reference proteome</keyword>
<comment type="caution">
    <text evidence="1">The sequence shown here is derived from an EMBL/GenBank/DDBJ whole genome shotgun (WGS) entry which is preliminary data.</text>
</comment>
<dbReference type="AlphaFoldDB" id="A0A0V0RV40"/>
<organism evidence="1 2">
    <name type="scientific">Trichinella nelsoni</name>
    <dbReference type="NCBI Taxonomy" id="6336"/>
    <lineage>
        <taxon>Eukaryota</taxon>
        <taxon>Metazoa</taxon>
        <taxon>Ecdysozoa</taxon>
        <taxon>Nematoda</taxon>
        <taxon>Enoplea</taxon>
        <taxon>Dorylaimia</taxon>
        <taxon>Trichinellida</taxon>
        <taxon>Trichinellidae</taxon>
        <taxon>Trichinella</taxon>
    </lineage>
</organism>